<evidence type="ECO:0000313" key="1">
    <source>
        <dbReference type="EMBL" id="MDC2889956.1"/>
    </source>
</evidence>
<evidence type="ECO:0000313" key="2">
    <source>
        <dbReference type="Proteomes" id="UP001528411"/>
    </source>
</evidence>
<gene>
    <name evidence="1" type="ORF">PN838_15800</name>
</gene>
<dbReference type="Proteomes" id="UP001528411">
    <property type="component" value="Unassembled WGS sequence"/>
</dbReference>
<organism evidence="1 2">
    <name type="scientific">Psychrosphaera algicola</name>
    <dbReference type="NCBI Taxonomy" id="3023714"/>
    <lineage>
        <taxon>Bacteria</taxon>
        <taxon>Pseudomonadati</taxon>
        <taxon>Pseudomonadota</taxon>
        <taxon>Gammaproteobacteria</taxon>
        <taxon>Alteromonadales</taxon>
        <taxon>Pseudoalteromonadaceae</taxon>
        <taxon>Psychrosphaera</taxon>
    </lineage>
</organism>
<accession>A0ABT5FGM8</accession>
<sequence length="48" mass="5725">MRTFVISKQDWNEGRFNCGGIKTTMFVIPLMKSYLALNRFVFWLRHNG</sequence>
<proteinExistence type="predicted"/>
<protein>
    <submittedName>
        <fullName evidence="1">Uncharacterized protein</fullName>
    </submittedName>
</protein>
<keyword evidence="2" id="KW-1185">Reference proteome</keyword>
<dbReference type="EMBL" id="JAQOMS010000002">
    <property type="protein sequence ID" value="MDC2889956.1"/>
    <property type="molecule type" value="Genomic_DNA"/>
</dbReference>
<dbReference type="RefSeq" id="WP_272181269.1">
    <property type="nucleotide sequence ID" value="NZ_JAQOMS010000002.1"/>
</dbReference>
<reference evidence="1 2" key="1">
    <citation type="submission" date="2023-01" db="EMBL/GenBank/DDBJ databases">
        <title>Psychrosphaera sp. nov., isolated from marine algae.</title>
        <authorList>
            <person name="Bayburt H."/>
            <person name="Choi B.J."/>
            <person name="Kim J.M."/>
            <person name="Choi D.G."/>
            <person name="Jeon C.O."/>
        </authorList>
    </citation>
    <scope>NUCLEOTIDE SEQUENCE [LARGE SCALE GENOMIC DNA]</scope>
    <source>
        <strain evidence="1 2">G1-22</strain>
    </source>
</reference>
<comment type="caution">
    <text evidence="1">The sequence shown here is derived from an EMBL/GenBank/DDBJ whole genome shotgun (WGS) entry which is preliminary data.</text>
</comment>
<name>A0ABT5FGM8_9GAMM</name>